<dbReference type="Proteomes" id="UP000796880">
    <property type="component" value="Unassembled WGS sequence"/>
</dbReference>
<dbReference type="InterPro" id="IPR045239">
    <property type="entry name" value="bHLH95_bHLH"/>
</dbReference>
<dbReference type="GO" id="GO:0005634">
    <property type="term" value="C:nucleus"/>
    <property type="evidence" value="ECO:0007669"/>
    <property type="project" value="UniProtKB-SubCell"/>
</dbReference>
<dbReference type="CDD" id="cd11393">
    <property type="entry name" value="bHLH_AtbHLH_like"/>
    <property type="match status" value="1"/>
</dbReference>
<evidence type="ECO:0000256" key="4">
    <source>
        <dbReference type="ARBA" id="ARBA00023163"/>
    </source>
</evidence>
<comment type="caution">
    <text evidence="7">The sequence shown here is derived from an EMBL/GenBank/DDBJ whole genome shotgun (WGS) entry which is preliminary data.</text>
</comment>
<keyword evidence="8" id="KW-1185">Reference proteome</keyword>
<evidence type="ECO:0000313" key="8">
    <source>
        <dbReference type="Proteomes" id="UP000796880"/>
    </source>
</evidence>
<comment type="subcellular location">
    <subcellularLocation>
        <location evidence="1">Nucleus</location>
    </subcellularLocation>
</comment>
<organism evidence="7 8">
    <name type="scientific">Rhamnella rubrinervis</name>
    <dbReference type="NCBI Taxonomy" id="2594499"/>
    <lineage>
        <taxon>Eukaryota</taxon>
        <taxon>Viridiplantae</taxon>
        <taxon>Streptophyta</taxon>
        <taxon>Embryophyta</taxon>
        <taxon>Tracheophyta</taxon>
        <taxon>Spermatophyta</taxon>
        <taxon>Magnoliopsida</taxon>
        <taxon>eudicotyledons</taxon>
        <taxon>Gunneridae</taxon>
        <taxon>Pentapetalae</taxon>
        <taxon>rosids</taxon>
        <taxon>fabids</taxon>
        <taxon>Rosales</taxon>
        <taxon>Rhamnaceae</taxon>
        <taxon>rhamnoid group</taxon>
        <taxon>Rhamneae</taxon>
        <taxon>Rhamnella</taxon>
    </lineage>
</organism>
<keyword evidence="2" id="KW-0805">Transcription regulation</keyword>
<name>A0A8K0DS11_9ROSA</name>
<dbReference type="GO" id="GO:0000978">
    <property type="term" value="F:RNA polymerase II cis-regulatory region sequence-specific DNA binding"/>
    <property type="evidence" value="ECO:0007669"/>
    <property type="project" value="TreeGrafter"/>
</dbReference>
<dbReference type="InterPro" id="IPR045843">
    <property type="entry name" value="IND-like"/>
</dbReference>
<dbReference type="InterPro" id="IPR036638">
    <property type="entry name" value="HLH_DNA-bd_sf"/>
</dbReference>
<dbReference type="AlphaFoldDB" id="A0A8K0DS11"/>
<dbReference type="GO" id="GO:0000981">
    <property type="term" value="F:DNA-binding transcription factor activity, RNA polymerase II-specific"/>
    <property type="evidence" value="ECO:0007669"/>
    <property type="project" value="TreeGrafter"/>
</dbReference>
<keyword evidence="5" id="KW-0539">Nucleus</keyword>
<protein>
    <recommendedName>
        <fullName evidence="6">BHLH domain-containing protein</fullName>
    </recommendedName>
</protein>
<evidence type="ECO:0000313" key="7">
    <source>
        <dbReference type="EMBL" id="KAF3433756.1"/>
    </source>
</evidence>
<accession>A0A8K0DS11</accession>
<dbReference type="PROSITE" id="PS50888">
    <property type="entry name" value="BHLH"/>
    <property type="match status" value="1"/>
</dbReference>
<sequence length="293" mass="33522">MKDAVLPPFSSHIYDFGNSEVHMPNWDVSMQANNKITGFCMDDNQLRVEGYSFPIPIQPARFPTTSFHCDDDVINSHQSLLLGKKISPPQIETALQNGRKRALEINHLLPENGVSELISNEGSPALNEWRQTKRNKTTNHHEHQHWHHQVQEASSTPLQQQQQQQHRFRVPTVRRSQKLSDKITALQKLVSPYGKTDTASVLQEASVYIQLLHGQIQNLFRMLSSSYDSVSGAHSLETGKRRLDLRSKGLCLVPASYTQKVAMDQDHVDHHLHHHQNAISRKSVYDRNFYCLN</sequence>
<dbReference type="OrthoDB" id="1870356at2759"/>
<dbReference type="EMBL" id="VOIH02000011">
    <property type="protein sequence ID" value="KAF3433756.1"/>
    <property type="molecule type" value="Genomic_DNA"/>
</dbReference>
<dbReference type="PANTHER" id="PTHR16223:SF138">
    <property type="entry name" value="TRANSCRIPTION FACTOR BHLH103-LIKE"/>
    <property type="match status" value="1"/>
</dbReference>
<proteinExistence type="predicted"/>
<dbReference type="PANTHER" id="PTHR16223">
    <property type="entry name" value="TRANSCRIPTION FACTOR BHLH83-RELATED"/>
    <property type="match status" value="1"/>
</dbReference>
<dbReference type="GO" id="GO:0046983">
    <property type="term" value="F:protein dimerization activity"/>
    <property type="evidence" value="ECO:0007669"/>
    <property type="project" value="InterPro"/>
</dbReference>
<evidence type="ECO:0000256" key="3">
    <source>
        <dbReference type="ARBA" id="ARBA00023125"/>
    </source>
</evidence>
<keyword evidence="3" id="KW-0238">DNA-binding</keyword>
<evidence type="ECO:0000256" key="5">
    <source>
        <dbReference type="ARBA" id="ARBA00023242"/>
    </source>
</evidence>
<keyword evidence="4" id="KW-0804">Transcription</keyword>
<reference evidence="7" key="1">
    <citation type="submission" date="2020-03" db="EMBL/GenBank/DDBJ databases">
        <title>A high-quality chromosome-level genome assembly of a woody plant with both climbing and erect habits, Rhamnella rubrinervis.</title>
        <authorList>
            <person name="Lu Z."/>
            <person name="Yang Y."/>
            <person name="Zhu X."/>
            <person name="Sun Y."/>
        </authorList>
    </citation>
    <scope>NUCLEOTIDE SEQUENCE</scope>
    <source>
        <strain evidence="7">BYM</strain>
        <tissue evidence="7">Leaf</tissue>
    </source>
</reference>
<gene>
    <name evidence="7" type="ORF">FNV43_RR24859</name>
</gene>
<dbReference type="InterPro" id="IPR011598">
    <property type="entry name" value="bHLH_dom"/>
</dbReference>
<evidence type="ECO:0000256" key="2">
    <source>
        <dbReference type="ARBA" id="ARBA00023015"/>
    </source>
</evidence>
<dbReference type="SUPFAM" id="SSF47459">
    <property type="entry name" value="HLH, helix-loop-helix DNA-binding domain"/>
    <property type="match status" value="1"/>
</dbReference>
<evidence type="ECO:0000259" key="6">
    <source>
        <dbReference type="PROSITE" id="PS50888"/>
    </source>
</evidence>
<feature type="domain" description="BHLH" evidence="6">
    <location>
        <begin position="163"/>
        <end position="212"/>
    </location>
</feature>
<evidence type="ECO:0000256" key="1">
    <source>
        <dbReference type="ARBA" id="ARBA00004123"/>
    </source>
</evidence>